<accession>A0AAW1D6P3</accession>
<organism evidence="2 3">
    <name type="scientific">Rhynocoris fuscipes</name>
    <dbReference type="NCBI Taxonomy" id="488301"/>
    <lineage>
        <taxon>Eukaryota</taxon>
        <taxon>Metazoa</taxon>
        <taxon>Ecdysozoa</taxon>
        <taxon>Arthropoda</taxon>
        <taxon>Hexapoda</taxon>
        <taxon>Insecta</taxon>
        <taxon>Pterygota</taxon>
        <taxon>Neoptera</taxon>
        <taxon>Paraneoptera</taxon>
        <taxon>Hemiptera</taxon>
        <taxon>Heteroptera</taxon>
        <taxon>Panheteroptera</taxon>
        <taxon>Cimicomorpha</taxon>
        <taxon>Reduviidae</taxon>
        <taxon>Harpactorinae</taxon>
        <taxon>Harpactorini</taxon>
        <taxon>Rhynocoris</taxon>
    </lineage>
</organism>
<dbReference type="Proteomes" id="UP001461498">
    <property type="component" value="Unassembled WGS sequence"/>
</dbReference>
<proteinExistence type="predicted"/>
<evidence type="ECO:0000313" key="3">
    <source>
        <dbReference type="Proteomes" id="UP001461498"/>
    </source>
</evidence>
<evidence type="ECO:0000256" key="1">
    <source>
        <dbReference type="SAM" id="Phobius"/>
    </source>
</evidence>
<keyword evidence="1" id="KW-0472">Membrane</keyword>
<reference evidence="2 3" key="1">
    <citation type="submission" date="2022-12" db="EMBL/GenBank/DDBJ databases">
        <title>Chromosome-level genome assembly of true bugs.</title>
        <authorList>
            <person name="Ma L."/>
            <person name="Li H."/>
        </authorList>
    </citation>
    <scope>NUCLEOTIDE SEQUENCE [LARGE SCALE GENOMIC DNA]</scope>
    <source>
        <strain evidence="2">Lab_2022b</strain>
    </source>
</reference>
<dbReference type="EMBL" id="JAPXFL010000007">
    <property type="protein sequence ID" value="KAK9504015.1"/>
    <property type="molecule type" value="Genomic_DNA"/>
</dbReference>
<keyword evidence="1" id="KW-1133">Transmembrane helix</keyword>
<dbReference type="AlphaFoldDB" id="A0AAW1D6P3"/>
<gene>
    <name evidence="2" type="ORF">O3M35_010459</name>
</gene>
<protein>
    <submittedName>
        <fullName evidence="2">Uncharacterized protein</fullName>
    </submittedName>
</protein>
<keyword evidence="3" id="KW-1185">Reference proteome</keyword>
<evidence type="ECO:0000313" key="2">
    <source>
        <dbReference type="EMBL" id="KAK9504015.1"/>
    </source>
</evidence>
<name>A0AAW1D6P3_9HEMI</name>
<feature type="transmembrane region" description="Helical" evidence="1">
    <location>
        <begin position="12"/>
        <end position="31"/>
    </location>
</feature>
<keyword evidence="1" id="KW-0812">Transmembrane</keyword>
<comment type="caution">
    <text evidence="2">The sequence shown here is derived from an EMBL/GenBank/DDBJ whole genome shotgun (WGS) entry which is preliminary data.</text>
</comment>
<sequence length="267" mass="30778">MALDSSLPFHIMLVKIVFLIAVFMIMFLHYIEYYTIDETAEVQQESLVPPKSSFNKREFFEKEKEAPIVHSLAKTNLDDVPPFDMGYSDILINQVNNKTPHTYINLASILCPENTNQNEKSELTPDEVPKYSTPQMNLNNPKPFTSSQAELLINEVNNTDGIDQIDVNLIFTKPFIKRAFYFLFVGLERKLQLPLRKAFPPGYAMSPNDPPPFNEGTGDVLFNEVYNRDVREDIDINELLGNHPIKFFRVFRTQKNKLNKEVLPSDN</sequence>